<dbReference type="GeneTree" id="ENSGT00940000169821"/>
<evidence type="ECO:0000256" key="1">
    <source>
        <dbReference type="SAM" id="MobiDB-lite"/>
    </source>
</evidence>
<dbReference type="InterPro" id="IPR044852">
    <property type="entry name" value="WBP2-like"/>
</dbReference>
<reference evidence="2 3" key="1">
    <citation type="submission" date="2008-02" db="EMBL/GenBank/DDBJ databases">
        <title>A 6x draft sequence assembly of the Pongo pygmaeus abelii genome.</title>
        <authorList>
            <person name="Wilson R.K."/>
            <person name="Mardis E."/>
        </authorList>
    </citation>
    <scope>NUCLEOTIDE SEQUENCE [LARGE SCALE GENOMIC DNA]</scope>
</reference>
<dbReference type="GO" id="GO:0005634">
    <property type="term" value="C:nucleus"/>
    <property type="evidence" value="ECO:0007669"/>
    <property type="project" value="TreeGrafter"/>
</dbReference>
<protein>
    <submittedName>
        <fullName evidence="2">Uncharacterized protein</fullName>
    </submittedName>
</protein>
<dbReference type="GO" id="GO:0003713">
    <property type="term" value="F:transcription coactivator activity"/>
    <property type="evidence" value="ECO:0007669"/>
    <property type="project" value="InterPro"/>
</dbReference>
<evidence type="ECO:0000313" key="3">
    <source>
        <dbReference type="Proteomes" id="UP000001595"/>
    </source>
</evidence>
<dbReference type="InParanoid" id="A0A2J8TWK4"/>
<dbReference type="SUPFAM" id="SSF50729">
    <property type="entry name" value="PH domain-like"/>
    <property type="match status" value="1"/>
</dbReference>
<organism evidence="2 3">
    <name type="scientific">Pongo abelii</name>
    <name type="common">Sumatran orangutan</name>
    <name type="synonym">Pongo pygmaeus abelii</name>
    <dbReference type="NCBI Taxonomy" id="9601"/>
    <lineage>
        <taxon>Eukaryota</taxon>
        <taxon>Metazoa</taxon>
        <taxon>Chordata</taxon>
        <taxon>Craniata</taxon>
        <taxon>Vertebrata</taxon>
        <taxon>Euteleostomi</taxon>
        <taxon>Mammalia</taxon>
        <taxon>Eutheria</taxon>
        <taxon>Euarchontoglires</taxon>
        <taxon>Primates</taxon>
        <taxon>Haplorrhini</taxon>
        <taxon>Catarrhini</taxon>
        <taxon>Hominidae</taxon>
        <taxon>Pongo</taxon>
    </lineage>
</organism>
<name>A0A2J8TWK4_PONAB</name>
<dbReference type="STRING" id="9601.ENSPPYP00000013265"/>
<accession>A0A2J8TWK4</accession>
<dbReference type="GO" id="GO:0031490">
    <property type="term" value="F:chromatin DNA binding"/>
    <property type="evidence" value="ECO:0007669"/>
    <property type="project" value="TreeGrafter"/>
</dbReference>
<sequence length="111" mass="12817">MAVNQSHTANRRGALIPNGESLLKQSPNVELSFPQRSEGSNVFSGTKTGTLFLTSYRYLLQTSLRELFRQLHMVSVPSEVCIFFPSKSSRRFKIQTWVMLKFKQKLPYFVR</sequence>
<dbReference type="AlphaFoldDB" id="A0A2J8TWK4"/>
<feature type="region of interest" description="Disordered" evidence="1">
    <location>
        <begin position="1"/>
        <end position="21"/>
    </location>
</feature>
<evidence type="ECO:0000313" key="2">
    <source>
        <dbReference type="Ensembl" id="ENSPPYP00000013265.2"/>
    </source>
</evidence>
<dbReference type="Proteomes" id="UP000001595">
    <property type="component" value="Chromosome 22"/>
</dbReference>
<reference evidence="2" key="3">
    <citation type="submission" date="2025-09" db="UniProtKB">
        <authorList>
            <consortium name="Ensembl"/>
        </authorList>
    </citation>
    <scope>IDENTIFICATION</scope>
</reference>
<dbReference type="PANTHER" id="PTHR31606:SF2">
    <property type="entry name" value="POSTACROSOMAL SHEATH WW DOMAIN-BINDING PROTEIN"/>
    <property type="match status" value="1"/>
</dbReference>
<dbReference type="PANTHER" id="PTHR31606">
    <property type="entry name" value="WW DOMAIN BINDING PROTEIN 2, ISOFORM E"/>
    <property type="match status" value="1"/>
</dbReference>
<keyword evidence="3" id="KW-1185">Reference proteome</keyword>
<proteinExistence type="predicted"/>
<dbReference type="FunCoup" id="A0A2J8TWK4">
    <property type="interactions" value="7"/>
</dbReference>
<accession>H2P4L3</accession>
<dbReference type="Ensembl" id="ENSPPYT00000013804.2">
    <property type="protein sequence ID" value="ENSPPYP00000013265.2"/>
    <property type="gene ID" value="ENSPPYG00000011887.2"/>
</dbReference>
<reference evidence="2" key="2">
    <citation type="submission" date="2025-08" db="UniProtKB">
        <authorList>
            <consortium name="Ensembl"/>
        </authorList>
    </citation>
    <scope>IDENTIFICATION</scope>
</reference>